<name>A0AAV1AWD9_VICFA</name>
<dbReference type="SMART" id="SM00271">
    <property type="entry name" value="DnaJ"/>
    <property type="match status" value="1"/>
</dbReference>
<dbReference type="InterPro" id="IPR018253">
    <property type="entry name" value="DnaJ_domain_CS"/>
</dbReference>
<keyword evidence="1" id="KW-1133">Transmembrane helix</keyword>
<dbReference type="Gene3D" id="1.10.287.110">
    <property type="entry name" value="DnaJ domain"/>
    <property type="match status" value="1"/>
</dbReference>
<dbReference type="InterPro" id="IPR001623">
    <property type="entry name" value="DnaJ_domain"/>
</dbReference>
<dbReference type="AlphaFoldDB" id="A0AAV1AWD9"/>
<evidence type="ECO:0000313" key="5">
    <source>
        <dbReference type="Proteomes" id="UP001157006"/>
    </source>
</evidence>
<keyword evidence="1" id="KW-0472">Membrane</keyword>
<dbReference type="EMBL" id="OX451740">
    <property type="protein sequence ID" value="CAI8613603.1"/>
    <property type="molecule type" value="Genomic_DNA"/>
</dbReference>
<feature type="chain" id="PRO_5043370601" description="J domain-containing protein" evidence="2">
    <location>
        <begin position="21"/>
        <end position="301"/>
    </location>
</feature>
<evidence type="ECO:0000259" key="3">
    <source>
        <dbReference type="PROSITE" id="PS50076"/>
    </source>
</evidence>
<keyword evidence="5" id="KW-1185">Reference proteome</keyword>
<evidence type="ECO:0000256" key="2">
    <source>
        <dbReference type="SAM" id="SignalP"/>
    </source>
</evidence>
<protein>
    <recommendedName>
        <fullName evidence="3">J domain-containing protein</fullName>
    </recommendedName>
</protein>
<sequence length="301" mass="33884">MTMQLHLLVGSISIASHATAADSTYLSTAPRRRRHLLISASSSSASAINGDGDHYTVLGVARSADVVDIKRAYRHLALKYHPDVSKDSRASELFKSIRHAYEVLSNETTRIQYDRELQSSHKPYQNKWGYSTDFEDEVRSYRRAYTRRKMHSKRYWEHYNVNEDYYSSDEDKEDERNLNGKRGSFIEVLRSAFLSLLLFQTLGARISLTFSCLTAVFDNKLDAGYKVGYVIAWILGGSGGIMLTLFLSFLSWICGKTSSSVVALFMVAMWVGSSLASIAPVPQGALLTLIYMSIKLQSDQI</sequence>
<dbReference type="SUPFAM" id="SSF46565">
    <property type="entry name" value="Chaperone J-domain"/>
    <property type="match status" value="1"/>
</dbReference>
<dbReference type="GO" id="GO:0042026">
    <property type="term" value="P:protein refolding"/>
    <property type="evidence" value="ECO:0007669"/>
    <property type="project" value="TreeGrafter"/>
</dbReference>
<dbReference type="Pfam" id="PF00226">
    <property type="entry name" value="DnaJ"/>
    <property type="match status" value="1"/>
</dbReference>
<dbReference type="Proteomes" id="UP001157006">
    <property type="component" value="Chromosome 5"/>
</dbReference>
<dbReference type="PROSITE" id="PS00636">
    <property type="entry name" value="DNAJ_1"/>
    <property type="match status" value="1"/>
</dbReference>
<dbReference type="PRINTS" id="PR00625">
    <property type="entry name" value="JDOMAIN"/>
</dbReference>
<feature type="domain" description="J" evidence="3">
    <location>
        <begin position="53"/>
        <end position="117"/>
    </location>
</feature>
<dbReference type="PANTHER" id="PTHR43096:SF58">
    <property type="entry name" value="CHAPERONE DNAJ-DOMAIN SUPERFAMILY PROTEIN"/>
    <property type="match status" value="1"/>
</dbReference>
<dbReference type="PANTHER" id="PTHR43096">
    <property type="entry name" value="DNAJ HOMOLOG 1, MITOCHONDRIAL-RELATED"/>
    <property type="match status" value="1"/>
</dbReference>
<feature type="transmembrane region" description="Helical" evidence="1">
    <location>
        <begin position="229"/>
        <end position="253"/>
    </location>
</feature>
<evidence type="ECO:0000313" key="4">
    <source>
        <dbReference type="EMBL" id="CAI8613603.1"/>
    </source>
</evidence>
<dbReference type="InterPro" id="IPR036869">
    <property type="entry name" value="J_dom_sf"/>
</dbReference>
<dbReference type="GO" id="GO:0051082">
    <property type="term" value="F:unfolded protein binding"/>
    <property type="evidence" value="ECO:0007669"/>
    <property type="project" value="TreeGrafter"/>
</dbReference>
<organism evidence="4 5">
    <name type="scientific">Vicia faba</name>
    <name type="common">Broad bean</name>
    <name type="synonym">Faba vulgaris</name>
    <dbReference type="NCBI Taxonomy" id="3906"/>
    <lineage>
        <taxon>Eukaryota</taxon>
        <taxon>Viridiplantae</taxon>
        <taxon>Streptophyta</taxon>
        <taxon>Embryophyta</taxon>
        <taxon>Tracheophyta</taxon>
        <taxon>Spermatophyta</taxon>
        <taxon>Magnoliopsida</taxon>
        <taxon>eudicotyledons</taxon>
        <taxon>Gunneridae</taxon>
        <taxon>Pentapetalae</taxon>
        <taxon>rosids</taxon>
        <taxon>fabids</taxon>
        <taxon>Fabales</taxon>
        <taxon>Fabaceae</taxon>
        <taxon>Papilionoideae</taxon>
        <taxon>50 kb inversion clade</taxon>
        <taxon>NPAAA clade</taxon>
        <taxon>Hologalegina</taxon>
        <taxon>IRL clade</taxon>
        <taxon>Fabeae</taxon>
        <taxon>Vicia</taxon>
    </lineage>
</organism>
<proteinExistence type="predicted"/>
<feature type="signal peptide" evidence="2">
    <location>
        <begin position="1"/>
        <end position="20"/>
    </location>
</feature>
<dbReference type="PROSITE" id="PS50076">
    <property type="entry name" value="DNAJ_2"/>
    <property type="match status" value="1"/>
</dbReference>
<dbReference type="CDD" id="cd06257">
    <property type="entry name" value="DnaJ"/>
    <property type="match status" value="1"/>
</dbReference>
<feature type="transmembrane region" description="Helical" evidence="1">
    <location>
        <begin position="265"/>
        <end position="291"/>
    </location>
</feature>
<keyword evidence="1" id="KW-0812">Transmembrane</keyword>
<evidence type="ECO:0000256" key="1">
    <source>
        <dbReference type="SAM" id="Phobius"/>
    </source>
</evidence>
<dbReference type="GO" id="GO:0005737">
    <property type="term" value="C:cytoplasm"/>
    <property type="evidence" value="ECO:0007669"/>
    <property type="project" value="TreeGrafter"/>
</dbReference>
<reference evidence="4 5" key="1">
    <citation type="submission" date="2023-01" db="EMBL/GenBank/DDBJ databases">
        <authorList>
            <person name="Kreplak J."/>
        </authorList>
    </citation>
    <scope>NUCLEOTIDE SEQUENCE [LARGE SCALE GENOMIC DNA]</scope>
</reference>
<keyword evidence="2" id="KW-0732">Signal</keyword>
<accession>A0AAV1AWD9</accession>
<gene>
    <name evidence="4" type="ORF">VFH_V088680</name>
</gene>